<name>A0A1T4MNR5_9BACT</name>
<evidence type="ECO:0008006" key="4">
    <source>
        <dbReference type="Google" id="ProtNLM"/>
    </source>
</evidence>
<dbReference type="eggNOG" id="COG3391">
    <property type="taxonomic scope" value="Bacteria"/>
</dbReference>
<accession>A0A1T4MNR5</accession>
<organism evidence="2 3">
    <name type="scientific">Segatella oulorum</name>
    <dbReference type="NCBI Taxonomy" id="28136"/>
    <lineage>
        <taxon>Bacteria</taxon>
        <taxon>Pseudomonadati</taxon>
        <taxon>Bacteroidota</taxon>
        <taxon>Bacteroidia</taxon>
        <taxon>Bacteroidales</taxon>
        <taxon>Prevotellaceae</taxon>
        <taxon>Segatella</taxon>
    </lineage>
</organism>
<feature type="signal peptide" evidence="1">
    <location>
        <begin position="1"/>
        <end position="20"/>
    </location>
</feature>
<proteinExistence type="predicted"/>
<evidence type="ECO:0000313" key="2">
    <source>
        <dbReference type="EMBL" id="SJZ68434.1"/>
    </source>
</evidence>
<dbReference type="RefSeq" id="WP_025071298.1">
    <property type="nucleotide sequence ID" value="NZ_FUXK01000007.1"/>
</dbReference>
<dbReference type="SUPFAM" id="SSF50969">
    <property type="entry name" value="YVTN repeat-like/Quinoprotein amine dehydrogenase"/>
    <property type="match status" value="1"/>
</dbReference>
<keyword evidence="1" id="KW-0732">Signal</keyword>
<protein>
    <recommendedName>
        <fullName evidence="4">Lipoprotein</fullName>
    </recommendedName>
</protein>
<dbReference type="Gene3D" id="2.130.10.10">
    <property type="entry name" value="YVTN repeat-like/Quinoprotein amine dehydrogenase"/>
    <property type="match status" value="1"/>
</dbReference>
<gene>
    <name evidence="2" type="ORF">SAMN02745202_00793</name>
</gene>
<dbReference type="STRING" id="28136.SAMN02745202_00793"/>
<evidence type="ECO:0000313" key="3">
    <source>
        <dbReference type="Proteomes" id="UP000190065"/>
    </source>
</evidence>
<dbReference type="InterPro" id="IPR015943">
    <property type="entry name" value="WD40/YVTN_repeat-like_dom_sf"/>
</dbReference>
<feature type="chain" id="PRO_5010548786" description="Lipoprotein" evidence="1">
    <location>
        <begin position="21"/>
        <end position="408"/>
    </location>
</feature>
<evidence type="ECO:0000256" key="1">
    <source>
        <dbReference type="SAM" id="SignalP"/>
    </source>
</evidence>
<dbReference type="EMBL" id="FUXK01000007">
    <property type="protein sequence ID" value="SJZ68434.1"/>
    <property type="molecule type" value="Genomic_DNA"/>
</dbReference>
<dbReference type="InterPro" id="IPR011044">
    <property type="entry name" value="Quino_amine_DH_bsu"/>
</dbReference>
<dbReference type="AlphaFoldDB" id="A0A1T4MNR5"/>
<reference evidence="2 3" key="1">
    <citation type="submission" date="2017-02" db="EMBL/GenBank/DDBJ databases">
        <authorList>
            <person name="Peterson S.W."/>
        </authorList>
    </citation>
    <scope>NUCLEOTIDE SEQUENCE [LARGE SCALE GENOMIC DNA]</scope>
    <source>
        <strain evidence="2 3">ATCC 43324</strain>
    </source>
</reference>
<sequence length="408" mass="43720">MNKHLLFSAFALMCCLTACEKNDDPTPAPQPSRIGGTLVMATTVLNPSGSSGSCYVQTLTDTAAVSIDNNRAIPGGFGNPFTVQGKNVYVFPDYMGQSKAALQRFVIDANHQLVKAGEMMLPAGSAASQVIEVNDHTAYVSCQNLGKVLVFDFKQMKQTGEIDLNSLSGAGVRVGPSCMIVRDGKVFIALSQFNAQWMPAKNSIEFAMVDAQTNRLEKHIKNESLGLAFPTRPIDSGTLFMDEKGDIYFACIGSFGLVPGINAGFARIKKGETDIDPTYSIRLDQTNIEGLNIKADYVASLKYAGNGIAYGHVGSNALDPSATANPYSAKTSVAVAVDLYNKTITAIKGIPVSSPHGLAITKYNDVIIFGCSSDNATGFFYYDTKTKRARGPVIKTAGNPMHIEYIKD</sequence>
<dbReference type="Proteomes" id="UP000190065">
    <property type="component" value="Unassembled WGS sequence"/>
</dbReference>